<dbReference type="Proteomes" id="UP000695000">
    <property type="component" value="Unplaced"/>
</dbReference>
<reference evidence="3" key="1">
    <citation type="submission" date="2025-08" db="UniProtKB">
        <authorList>
            <consortium name="RefSeq"/>
        </authorList>
    </citation>
    <scope>IDENTIFICATION</scope>
    <source>
        <tissue evidence="3">Whole Larva</tissue>
    </source>
</reference>
<dbReference type="RefSeq" id="XP_017779669.1">
    <property type="nucleotide sequence ID" value="XM_017924180.1"/>
</dbReference>
<dbReference type="GeneID" id="108564969"/>
<keyword evidence="2" id="KW-1185">Reference proteome</keyword>
<evidence type="ECO:0000256" key="1">
    <source>
        <dbReference type="SAM" id="MobiDB-lite"/>
    </source>
</evidence>
<accession>A0ABM1MYL9</accession>
<proteinExistence type="predicted"/>
<feature type="compositionally biased region" description="Basic and acidic residues" evidence="1">
    <location>
        <begin position="344"/>
        <end position="353"/>
    </location>
</feature>
<sequence length="374" mass="41491">MTTNTNYKKLQIDFLRWAAHGLCDDAGRERFQPCTFDLPDLVNLLQAIGFRMRRADIQLEQSPLRGGQNGSKVVISCTNSGQRCILEQPNENCSCIKQSVDNAAKDSFWEIVATSREVGNSFLETGCAIFPSLSKDKLCFVRNILGYLLKAMNEPESVIEDSMKTPIRRSIGKRVGTPKQYDSPSRYRSLDTLLVTDEALPKPGILLPKMNLSDLSPTITQSSPNIKLDVSNNEPDFKCDSVPRATYLVNKATDLLMEARVLMNNKSVSDCTEKHSTILHSATKNFKKLICTSKPPNSTTNLMVSIPNLSKKKTSSTSSVNSTDGEFKIPTKVPNKAVKIVKRPDVPHPEAASKRISKYAHVKSTIPKIGDKKK</sequence>
<evidence type="ECO:0000313" key="2">
    <source>
        <dbReference type="Proteomes" id="UP000695000"/>
    </source>
</evidence>
<gene>
    <name evidence="3" type="primary">LOC108564969</name>
</gene>
<evidence type="ECO:0000313" key="3">
    <source>
        <dbReference type="RefSeq" id="XP_017779669.1"/>
    </source>
</evidence>
<organism evidence="2 3">
    <name type="scientific">Nicrophorus vespilloides</name>
    <name type="common">Boreal carrion beetle</name>
    <dbReference type="NCBI Taxonomy" id="110193"/>
    <lineage>
        <taxon>Eukaryota</taxon>
        <taxon>Metazoa</taxon>
        <taxon>Ecdysozoa</taxon>
        <taxon>Arthropoda</taxon>
        <taxon>Hexapoda</taxon>
        <taxon>Insecta</taxon>
        <taxon>Pterygota</taxon>
        <taxon>Neoptera</taxon>
        <taxon>Endopterygota</taxon>
        <taxon>Coleoptera</taxon>
        <taxon>Polyphaga</taxon>
        <taxon>Staphyliniformia</taxon>
        <taxon>Silphidae</taxon>
        <taxon>Nicrophorinae</taxon>
        <taxon>Nicrophorus</taxon>
    </lineage>
</organism>
<feature type="region of interest" description="Disordered" evidence="1">
    <location>
        <begin position="344"/>
        <end position="374"/>
    </location>
</feature>
<name>A0ABM1MYL9_NICVS</name>
<protein>
    <submittedName>
        <fullName evidence="3">Uncharacterized protein LOC108564969 isoform X1</fullName>
    </submittedName>
</protein>